<dbReference type="STRING" id="7398.A0A1A9ZF72"/>
<keyword evidence="2" id="KW-0819">tRNA processing</keyword>
<organism evidence="3 4">
    <name type="scientific">Glossina pallidipes</name>
    <name type="common">Tsetse fly</name>
    <dbReference type="NCBI Taxonomy" id="7398"/>
    <lineage>
        <taxon>Eukaryota</taxon>
        <taxon>Metazoa</taxon>
        <taxon>Ecdysozoa</taxon>
        <taxon>Arthropoda</taxon>
        <taxon>Hexapoda</taxon>
        <taxon>Insecta</taxon>
        <taxon>Pterygota</taxon>
        <taxon>Neoptera</taxon>
        <taxon>Endopterygota</taxon>
        <taxon>Diptera</taxon>
        <taxon>Brachycera</taxon>
        <taxon>Muscomorpha</taxon>
        <taxon>Hippoboscoidea</taxon>
        <taxon>Glossinidae</taxon>
        <taxon>Glossina</taxon>
    </lineage>
</organism>
<dbReference type="GO" id="GO:0001682">
    <property type="term" value="P:tRNA 5'-leader removal"/>
    <property type="evidence" value="ECO:0007669"/>
    <property type="project" value="InterPro"/>
</dbReference>
<accession>A0A1A9ZF72</accession>
<dbReference type="GO" id="GO:0030681">
    <property type="term" value="C:multimeric ribonuclease P complex"/>
    <property type="evidence" value="ECO:0007669"/>
    <property type="project" value="TreeGrafter"/>
</dbReference>
<evidence type="ECO:0000313" key="4">
    <source>
        <dbReference type="Proteomes" id="UP000092445"/>
    </source>
</evidence>
<dbReference type="Proteomes" id="UP000092445">
    <property type="component" value="Unassembled WGS sequence"/>
</dbReference>
<protein>
    <submittedName>
        <fullName evidence="3">Uncharacterized protein</fullName>
    </submittedName>
</protein>
<dbReference type="EnsemblMetazoa" id="GPAI012771-RA">
    <property type="protein sequence ID" value="GPAI012771-PA"/>
    <property type="gene ID" value="GPAI012771"/>
</dbReference>
<keyword evidence="4" id="KW-1185">Reference proteome</keyword>
<name>A0A1A9ZF72_GLOPL</name>
<evidence type="ECO:0000256" key="2">
    <source>
        <dbReference type="ARBA" id="ARBA00022694"/>
    </source>
</evidence>
<dbReference type="VEuPathDB" id="VectorBase:GPAI012771"/>
<proteinExistence type="inferred from homology"/>
<dbReference type="InterPro" id="IPR038085">
    <property type="entry name" value="Rnp2-like_sf"/>
</dbReference>
<dbReference type="Gene3D" id="3.30.70.3250">
    <property type="entry name" value="Ribonuclease P, Pop5 subunit"/>
    <property type="match status" value="1"/>
</dbReference>
<dbReference type="InterPro" id="IPR002759">
    <property type="entry name" value="Pop5/Rpp14/Rnp2-like"/>
</dbReference>
<dbReference type="PANTHER" id="PTHR15441">
    <property type="entry name" value="RIBONUCLEASE P PROTEIN SUBUNIT P14"/>
    <property type="match status" value="1"/>
</dbReference>
<sequence length="104" mass="11948">MLNSAVETKELLSKMNLRDEKSAIITPAYFHGCVESSILDLFGEISGYIELELIQFSKPQKRGLFKVPKAFYEQIRASIALIGHYQDIPCHFEVLRDSEERLEI</sequence>
<dbReference type="SUPFAM" id="SSF160350">
    <property type="entry name" value="Rnp2-like"/>
    <property type="match status" value="1"/>
</dbReference>
<dbReference type="GO" id="GO:0033204">
    <property type="term" value="F:ribonuclease P RNA binding"/>
    <property type="evidence" value="ECO:0007669"/>
    <property type="project" value="TreeGrafter"/>
</dbReference>
<dbReference type="GO" id="GO:0005730">
    <property type="term" value="C:nucleolus"/>
    <property type="evidence" value="ECO:0007669"/>
    <property type="project" value="TreeGrafter"/>
</dbReference>
<reference evidence="4" key="1">
    <citation type="submission" date="2014-03" db="EMBL/GenBank/DDBJ databases">
        <authorList>
            <person name="Aksoy S."/>
            <person name="Warren W."/>
            <person name="Wilson R.K."/>
        </authorList>
    </citation>
    <scope>NUCLEOTIDE SEQUENCE [LARGE SCALE GENOMIC DNA]</scope>
    <source>
        <strain evidence="4">IAEA</strain>
    </source>
</reference>
<reference evidence="3" key="2">
    <citation type="submission" date="2020-05" db="UniProtKB">
        <authorList>
            <consortium name="EnsemblMetazoa"/>
        </authorList>
    </citation>
    <scope>IDENTIFICATION</scope>
    <source>
        <strain evidence="3">IAEA</strain>
    </source>
</reference>
<dbReference type="PANTHER" id="PTHR15441:SF1">
    <property type="entry name" value="RIBONUCLEASE P PROTEIN SUBUNIT P14"/>
    <property type="match status" value="1"/>
</dbReference>
<dbReference type="AlphaFoldDB" id="A0A1A9ZF72"/>
<evidence type="ECO:0000256" key="1">
    <source>
        <dbReference type="ARBA" id="ARBA00010800"/>
    </source>
</evidence>
<comment type="similarity">
    <text evidence="1">Belongs to the eukaryotic/archaeal RNase P protein component 2 family.</text>
</comment>
<dbReference type="Pfam" id="PF01900">
    <property type="entry name" value="RNase_P_Rpp14"/>
    <property type="match status" value="1"/>
</dbReference>
<evidence type="ECO:0000313" key="3">
    <source>
        <dbReference type="EnsemblMetazoa" id="GPAI012771-PA"/>
    </source>
</evidence>